<evidence type="ECO:0000313" key="1">
    <source>
        <dbReference type="EMBL" id="DAE13459.1"/>
    </source>
</evidence>
<sequence length="109" mass="12542">MIDIREFEHKADLLISTNKPMKFRLLLQNGNVVERVISPVFIGSNIKCYRDQKKVYKSTNSIIENIQTVPVKSLRILQSVENNSIKVEGNPVKNVIIELLKMKYEVINA</sequence>
<reference evidence="1" key="1">
    <citation type="journal article" date="2021" name="Proc. Natl. Acad. Sci. U.S.A.">
        <title>A Catalog of Tens of Thousands of Viruses from Human Metagenomes Reveals Hidden Associations with Chronic Diseases.</title>
        <authorList>
            <person name="Tisza M.J."/>
            <person name="Buck C.B."/>
        </authorList>
    </citation>
    <scope>NUCLEOTIDE SEQUENCE</scope>
    <source>
        <strain evidence="1">CtMYT7</strain>
    </source>
</reference>
<protein>
    <submittedName>
        <fullName evidence="1">Uncharacterized protein</fullName>
    </submittedName>
</protein>
<accession>A0A8S5Q3Z1</accession>
<name>A0A8S5Q3Z1_9CAUD</name>
<organism evidence="1">
    <name type="scientific">Myoviridae sp. ctMYT7</name>
    <dbReference type="NCBI Taxonomy" id="2825087"/>
    <lineage>
        <taxon>Viruses</taxon>
        <taxon>Duplodnaviria</taxon>
        <taxon>Heunggongvirae</taxon>
        <taxon>Uroviricota</taxon>
        <taxon>Caudoviricetes</taxon>
    </lineage>
</organism>
<proteinExistence type="predicted"/>
<dbReference type="EMBL" id="BK015566">
    <property type="protein sequence ID" value="DAE13459.1"/>
    <property type="molecule type" value="Genomic_DNA"/>
</dbReference>